<dbReference type="EMBL" id="JXBZ01000003">
    <property type="protein sequence ID" value="KJY49524.1"/>
    <property type="molecule type" value="Genomic_DNA"/>
</dbReference>
<keyword evidence="3" id="KW-1185">Reference proteome</keyword>
<dbReference type="RefSeq" id="WP_052696277.1">
    <property type="nucleotide sequence ID" value="NZ_JBHTHW010000004.1"/>
</dbReference>
<dbReference type="PATRIC" id="fig|1218508.4.peg.501"/>
<feature type="transmembrane region" description="Helical" evidence="1">
    <location>
        <begin position="121"/>
        <end position="142"/>
    </location>
</feature>
<keyword evidence="1" id="KW-1133">Transmembrane helix</keyword>
<feature type="transmembrane region" description="Helical" evidence="1">
    <location>
        <begin position="7"/>
        <end position="33"/>
    </location>
</feature>
<feature type="transmembrane region" description="Helical" evidence="1">
    <location>
        <begin position="178"/>
        <end position="199"/>
    </location>
</feature>
<evidence type="ECO:0000313" key="2">
    <source>
        <dbReference type="EMBL" id="KJY49524.1"/>
    </source>
</evidence>
<proteinExistence type="predicted"/>
<organism evidence="2 3">
    <name type="scientific">Bombilactobacillus mellis</name>
    <dbReference type="NCBI Taxonomy" id="1218508"/>
    <lineage>
        <taxon>Bacteria</taxon>
        <taxon>Bacillati</taxon>
        <taxon>Bacillota</taxon>
        <taxon>Bacilli</taxon>
        <taxon>Lactobacillales</taxon>
        <taxon>Lactobacillaceae</taxon>
        <taxon>Bombilactobacillus</taxon>
    </lineage>
</organism>
<sequence>MLINIAFDLLLTVFTISSTLILTILASYLIFWIDARYLQLDLVTNLSQQQIWHNYQQVMDYLTHPWVAKLKMTNFFSSAAGLEHFSEVRLWFMVGVIMWLVSLLLLVWWHKRGHFQQRLWINQYFIVILGLGILVLALLAIIDFDGMFTVFHHLLFWNNDWLFDPNKDPVINILPASFFAHCFLFGFIVCELILLSFWLQSRRLLKSHRK</sequence>
<gene>
    <name evidence="2" type="ORF">JG29_04890</name>
</gene>
<keyword evidence="1" id="KW-0812">Transmembrane</keyword>
<dbReference type="NCBIfam" id="TIGR01906">
    <property type="entry name" value="integ_TIGR01906"/>
    <property type="match status" value="1"/>
</dbReference>
<evidence type="ECO:0008006" key="4">
    <source>
        <dbReference type="Google" id="ProtNLM"/>
    </source>
</evidence>
<dbReference type="AlphaFoldDB" id="A0A0F4KU51"/>
<evidence type="ECO:0000313" key="3">
    <source>
        <dbReference type="Proteomes" id="UP000033695"/>
    </source>
</evidence>
<dbReference type="HOGENOM" id="CLU_093826_1_1_9"/>
<comment type="caution">
    <text evidence="2">The sequence shown here is derived from an EMBL/GenBank/DDBJ whole genome shotgun (WGS) entry which is preliminary data.</text>
</comment>
<reference evidence="2 3" key="1">
    <citation type="submission" date="2014-12" db="EMBL/GenBank/DDBJ databases">
        <title>Comparative genomics of the lactic acid bacteria isolated from the honey bee gut.</title>
        <authorList>
            <person name="Ellegaard K.M."/>
            <person name="Tamarit D."/>
            <person name="Javelind E."/>
            <person name="Olofsson T."/>
            <person name="Andersson S.G."/>
            <person name="Vasquez A."/>
        </authorList>
    </citation>
    <scope>NUCLEOTIDE SEQUENCE [LARGE SCALE GENOMIC DNA]</scope>
    <source>
        <strain evidence="2 3">Hon2</strain>
    </source>
</reference>
<dbReference type="InterPro" id="IPR010178">
    <property type="entry name" value="Lit"/>
</dbReference>
<dbReference type="Proteomes" id="UP000033695">
    <property type="component" value="Unassembled WGS sequence"/>
</dbReference>
<evidence type="ECO:0000256" key="1">
    <source>
        <dbReference type="SAM" id="Phobius"/>
    </source>
</evidence>
<feature type="transmembrane region" description="Helical" evidence="1">
    <location>
        <begin position="90"/>
        <end position="109"/>
    </location>
</feature>
<dbReference type="Pfam" id="PF07314">
    <property type="entry name" value="Lit"/>
    <property type="match status" value="1"/>
</dbReference>
<keyword evidence="1" id="KW-0472">Membrane</keyword>
<name>A0A0F4KU51_9LACO</name>
<protein>
    <recommendedName>
        <fullName evidence="4">TIGR01906 family membrane protein</fullName>
    </recommendedName>
</protein>
<dbReference type="STRING" id="1218508.JG29_04890"/>
<accession>A0A0F4KU51</accession>